<organism evidence="1 2">
    <name type="scientific">Uncultured Caudovirales phage clone 2F_1</name>
    <dbReference type="NCBI Taxonomy" id="2992576"/>
    <lineage>
        <taxon>Viruses</taxon>
        <taxon>Duplodnaviria</taxon>
        <taxon>Heunggongvirae</taxon>
        <taxon>Uroviricota</taxon>
        <taxon>Caudoviricetes</taxon>
        <taxon>Peduoviridae</taxon>
        <taxon>Bracchivirus</taxon>
        <taxon>Bracchivirus U2F1</taxon>
    </lineage>
</organism>
<gene>
    <name evidence="1" type="ORF">2F1_8</name>
</gene>
<dbReference type="Proteomes" id="UP000887440">
    <property type="component" value="Segment"/>
</dbReference>
<dbReference type="EMBL" id="MF417929">
    <property type="protein sequence ID" value="ASN71609.1"/>
    <property type="molecule type" value="Genomic_DNA"/>
</dbReference>
<evidence type="ECO:0000313" key="2">
    <source>
        <dbReference type="Proteomes" id="UP000887440"/>
    </source>
</evidence>
<name>A0A2H4JAF2_9CAUD</name>
<accession>A0A2H4JAF2</accession>
<protein>
    <submittedName>
        <fullName evidence="1">Uncharacterized protein</fullName>
    </submittedName>
</protein>
<proteinExistence type="predicted"/>
<evidence type="ECO:0000313" key="1">
    <source>
        <dbReference type="EMBL" id="ASN71609.1"/>
    </source>
</evidence>
<reference evidence="1 2" key="1">
    <citation type="submission" date="2017-06" db="EMBL/GenBank/DDBJ databases">
        <title>Novel phages from South African skin metaviromes.</title>
        <authorList>
            <person name="van Zyl L.J."/>
            <person name="Abrahams Y."/>
            <person name="Stander E.A."/>
            <person name="Kirby B.M."/>
            <person name="Clavaud C."/>
            <person name="Farcet C."/>
            <person name="Breton L."/>
            <person name="Trindade M.I."/>
        </authorList>
    </citation>
    <scope>NUCLEOTIDE SEQUENCE [LARGE SCALE GENOMIC DNA]</scope>
</reference>
<sequence length="64" mass="7317">MKSSENINKSDKQIAFRVTEKEYKDIMIQAALDSSLSPNQYAKQVVLNKINTDSLDQIQKLKES</sequence>
<keyword evidence="2" id="KW-1185">Reference proteome</keyword>